<dbReference type="InterPro" id="IPR039353">
    <property type="entry name" value="TF_Adf1"/>
</dbReference>
<reference evidence="6" key="1">
    <citation type="submission" date="2016-04" db="UniProtKB">
        <authorList>
            <consortium name="WormBaseParasite"/>
        </authorList>
    </citation>
    <scope>IDENTIFICATION</scope>
</reference>
<dbReference type="SMART" id="SM00595">
    <property type="entry name" value="MADF"/>
    <property type="match status" value="1"/>
</dbReference>
<dbReference type="GO" id="GO:0005634">
    <property type="term" value="C:nucleus"/>
    <property type="evidence" value="ECO:0007669"/>
    <property type="project" value="TreeGrafter"/>
</dbReference>
<evidence type="ECO:0000256" key="1">
    <source>
        <dbReference type="SAM" id="MobiDB-lite"/>
    </source>
</evidence>
<evidence type="ECO:0000313" key="4">
    <source>
        <dbReference type="Proteomes" id="UP000038040"/>
    </source>
</evidence>
<dbReference type="OrthoDB" id="6600747at2759"/>
<accession>A0A158Q3V9</accession>
<dbReference type="PANTHER" id="PTHR12243">
    <property type="entry name" value="MADF DOMAIN TRANSCRIPTION FACTOR"/>
    <property type="match status" value="1"/>
</dbReference>
<gene>
    <name evidence="3" type="ORF">DME_LOCUS7450</name>
</gene>
<evidence type="ECO:0000313" key="6">
    <source>
        <dbReference type="WBParaSite" id="DME_0000329101-mRNA-1"/>
    </source>
</evidence>
<evidence type="ECO:0000313" key="3">
    <source>
        <dbReference type="EMBL" id="VDN57477.1"/>
    </source>
</evidence>
<dbReference type="EMBL" id="UYYG01001160">
    <property type="protein sequence ID" value="VDN57477.1"/>
    <property type="molecule type" value="Genomic_DNA"/>
</dbReference>
<name>A0A158Q3V9_DRAME</name>
<dbReference type="Proteomes" id="UP000038040">
    <property type="component" value="Unplaced"/>
</dbReference>
<sequence>MNDENDEESYRWNRETRLMLINEIKSRPALWSPSHEKYKNRLLTSEMRQEIAKIISQYTGVSFTTLQWKYLRDQHRRYLGKLKNYLLNVGSAKNHKPPVYHFASQMEFLLSVENGDCSPILDVGFTLSHPDHQPYCSSSDQYILKEDCERPVTPPSVPPSNSVFTENNKRKRPWSSVEQNEDEEFMRDSLSVQNIARFSNIIIDEFGEFGLVIASAMRRAASLNPMIAQQFRIDIGKKLVEIEEKIMEALREGIHENHVKENSRWNFSHDTNII</sequence>
<dbReference type="Proteomes" id="UP000274756">
    <property type="component" value="Unassembled WGS sequence"/>
</dbReference>
<feature type="region of interest" description="Disordered" evidence="1">
    <location>
        <begin position="150"/>
        <end position="180"/>
    </location>
</feature>
<evidence type="ECO:0000259" key="2">
    <source>
        <dbReference type="PROSITE" id="PS51029"/>
    </source>
</evidence>
<dbReference type="GO" id="GO:0006357">
    <property type="term" value="P:regulation of transcription by RNA polymerase II"/>
    <property type="evidence" value="ECO:0007669"/>
    <property type="project" value="TreeGrafter"/>
</dbReference>
<dbReference type="AlphaFoldDB" id="A0A158Q3V9"/>
<dbReference type="PROSITE" id="PS51029">
    <property type="entry name" value="MADF"/>
    <property type="match status" value="1"/>
</dbReference>
<dbReference type="WBParaSite" id="DME_0000329101-mRNA-1">
    <property type="protein sequence ID" value="DME_0000329101-mRNA-1"/>
    <property type="gene ID" value="DME_0000329101"/>
</dbReference>
<protein>
    <submittedName>
        <fullName evidence="6">MADF domain-containing protein</fullName>
    </submittedName>
</protein>
<organism evidence="4 6">
    <name type="scientific">Dracunculus medinensis</name>
    <name type="common">Guinea worm</name>
    <dbReference type="NCBI Taxonomy" id="318479"/>
    <lineage>
        <taxon>Eukaryota</taxon>
        <taxon>Metazoa</taxon>
        <taxon>Ecdysozoa</taxon>
        <taxon>Nematoda</taxon>
        <taxon>Chromadorea</taxon>
        <taxon>Rhabditida</taxon>
        <taxon>Spirurina</taxon>
        <taxon>Dracunculoidea</taxon>
        <taxon>Dracunculidae</taxon>
        <taxon>Dracunculus</taxon>
    </lineage>
</organism>
<dbReference type="PANTHER" id="PTHR12243:SF67">
    <property type="entry name" value="COREPRESSOR OF PANGOLIN, ISOFORM A-RELATED"/>
    <property type="match status" value="1"/>
</dbReference>
<evidence type="ECO:0000313" key="5">
    <source>
        <dbReference type="Proteomes" id="UP000274756"/>
    </source>
</evidence>
<feature type="domain" description="MADF" evidence="2">
    <location>
        <begin position="19"/>
        <end position="114"/>
    </location>
</feature>
<proteinExistence type="predicted"/>
<dbReference type="GO" id="GO:0005667">
    <property type="term" value="C:transcription regulator complex"/>
    <property type="evidence" value="ECO:0007669"/>
    <property type="project" value="TreeGrafter"/>
</dbReference>
<keyword evidence="5" id="KW-1185">Reference proteome</keyword>
<dbReference type="InterPro" id="IPR006578">
    <property type="entry name" value="MADF-dom"/>
</dbReference>
<dbReference type="Pfam" id="PF10545">
    <property type="entry name" value="MADF_DNA_bdg"/>
    <property type="match status" value="1"/>
</dbReference>
<reference evidence="3 5" key="2">
    <citation type="submission" date="2018-11" db="EMBL/GenBank/DDBJ databases">
        <authorList>
            <consortium name="Pathogen Informatics"/>
        </authorList>
    </citation>
    <scope>NUCLEOTIDE SEQUENCE [LARGE SCALE GENOMIC DNA]</scope>
</reference>